<feature type="compositionally biased region" description="Basic and acidic residues" evidence="4">
    <location>
        <begin position="38"/>
        <end position="49"/>
    </location>
</feature>
<dbReference type="AlphaFoldDB" id="A0A8J5G5V6"/>
<protein>
    <recommendedName>
        <fullName evidence="7">Protein WEAK CHLOROPLAST MOVEMENT UNDER BLUE LIGHT 1-like</fullName>
    </recommendedName>
</protein>
<dbReference type="EMBL" id="JACMSC010000011">
    <property type="protein sequence ID" value="KAG6500406.1"/>
    <property type="molecule type" value="Genomic_DNA"/>
</dbReference>
<keyword evidence="6" id="KW-1185">Reference proteome</keyword>
<name>A0A8J5G5V6_ZINOF</name>
<evidence type="ECO:0000256" key="3">
    <source>
        <dbReference type="SAM" id="Coils"/>
    </source>
</evidence>
<dbReference type="Pfam" id="PF05701">
    <property type="entry name" value="WEMBL"/>
    <property type="match status" value="1"/>
</dbReference>
<dbReference type="InterPro" id="IPR008545">
    <property type="entry name" value="Web"/>
</dbReference>
<feature type="coiled-coil region" evidence="3">
    <location>
        <begin position="396"/>
        <end position="504"/>
    </location>
</feature>
<gene>
    <name evidence="5" type="ORF">ZIOFF_040251</name>
</gene>
<dbReference type="GO" id="GO:0009904">
    <property type="term" value="P:chloroplast accumulation movement"/>
    <property type="evidence" value="ECO:0007669"/>
    <property type="project" value="TreeGrafter"/>
</dbReference>
<feature type="compositionally biased region" description="Polar residues" evidence="4">
    <location>
        <begin position="51"/>
        <end position="67"/>
    </location>
</feature>
<dbReference type="OrthoDB" id="1931671at2759"/>
<evidence type="ECO:0000256" key="1">
    <source>
        <dbReference type="ARBA" id="ARBA00005485"/>
    </source>
</evidence>
<dbReference type="GO" id="GO:0009903">
    <property type="term" value="P:chloroplast avoidance movement"/>
    <property type="evidence" value="ECO:0007669"/>
    <property type="project" value="TreeGrafter"/>
</dbReference>
<accession>A0A8J5G5V6</accession>
<feature type="region of interest" description="Disordered" evidence="4">
    <location>
        <begin position="737"/>
        <end position="767"/>
    </location>
</feature>
<evidence type="ECO:0000313" key="6">
    <source>
        <dbReference type="Proteomes" id="UP000734854"/>
    </source>
</evidence>
<dbReference type="PANTHER" id="PTHR32054">
    <property type="entry name" value="HEAVY CHAIN, PUTATIVE, EXPRESSED-RELATED-RELATED"/>
    <property type="match status" value="1"/>
</dbReference>
<keyword evidence="2 3" id="KW-0175">Coiled coil</keyword>
<proteinExistence type="inferred from homology"/>
<sequence>MDNPSETLSNEANLSRESPLTMDSPSVVLPNSGLPNISHHEENVVKDQYQEETTSNKQQESAIENSEQFSDVSLFGQYTVTEETHGTNRLRGMNLKDSANQVPNQLQEGASVELVDAHIIPDLIASNDSRDIEGRLDTLPNELNLPNENGRIQKKAATELASFIKPVKNSNVKPNRGIVDTTAPFESVKEAVTKFGGIVDWKAHKQNTLEKRKLVQLELERILAEIPDCRNQSEAAEESKMQVLKELGRTNRIIEELMLNLEKAQTEEAQAKQDSELAQLRAKEMEQGIASDSSIAAKAQLEVAKARYEAAVAELKTVKAELETLLGEYISLVNERDFTIKKTEDATSSLKEIEKIAEELMFNLITSKESLESAHAAHLEAEEHRIGASLSREQDNLAWEKELMDAEGEVKQLNHHFSLTKDLKSKLETASTLLVDLKAELASYMESKLNKESEISDNKLSDDLEETKKTQDSVHLLALLKKELEEVKASIVKAKEEVDCLRVAVPSLQSELDKERSSIINLQQREGMASIAVSSLESELDRTKQDLEVVHLNEKTTRRKMVELPKLLQQAAQEADEAKTAAQIAQEELRKLKDEADQAKASASTKGIKLLAALKEIEAAKASERLAFAAIKTLQESQQVASICAGDSPNTVTIPLDEYFNLSKRAHDAEELAHERVTAAIAQIEVSKQSEQKNLERLNEAFREMELQKEGLTAATEKSEKAKEGKLDAEQELRKWRAEHERRRRASNEAKGGVDPQRIMPKLLEQPSELRSFTKSDKGVGFVSMADSKQYISEDNSNTGVPEVKTRKSKKSLVPMLASLLGQKKPQPIQ</sequence>
<evidence type="ECO:0000256" key="4">
    <source>
        <dbReference type="SAM" id="MobiDB-lite"/>
    </source>
</evidence>
<evidence type="ECO:0008006" key="7">
    <source>
        <dbReference type="Google" id="ProtNLM"/>
    </source>
</evidence>
<evidence type="ECO:0000256" key="2">
    <source>
        <dbReference type="ARBA" id="ARBA00023054"/>
    </source>
</evidence>
<dbReference type="PANTHER" id="PTHR32054:SF31">
    <property type="entry name" value="PROTEIN WEAK CHLOROPLAST MOVEMENT UNDER BLUE LIGHT 1"/>
    <property type="match status" value="1"/>
</dbReference>
<feature type="compositionally biased region" description="Polar residues" evidence="4">
    <location>
        <begin position="1"/>
        <end position="24"/>
    </location>
</feature>
<dbReference type="Proteomes" id="UP000734854">
    <property type="component" value="Unassembled WGS sequence"/>
</dbReference>
<comment type="caution">
    <text evidence="5">The sequence shown here is derived from an EMBL/GenBank/DDBJ whole genome shotgun (WGS) entry which is preliminary data.</text>
</comment>
<comment type="similarity">
    <text evidence="1">Belongs to the WEB family.</text>
</comment>
<organism evidence="5 6">
    <name type="scientific">Zingiber officinale</name>
    <name type="common">Ginger</name>
    <name type="synonym">Amomum zingiber</name>
    <dbReference type="NCBI Taxonomy" id="94328"/>
    <lineage>
        <taxon>Eukaryota</taxon>
        <taxon>Viridiplantae</taxon>
        <taxon>Streptophyta</taxon>
        <taxon>Embryophyta</taxon>
        <taxon>Tracheophyta</taxon>
        <taxon>Spermatophyta</taxon>
        <taxon>Magnoliopsida</taxon>
        <taxon>Liliopsida</taxon>
        <taxon>Zingiberales</taxon>
        <taxon>Zingiberaceae</taxon>
        <taxon>Zingiber</taxon>
    </lineage>
</organism>
<dbReference type="GO" id="GO:0005829">
    <property type="term" value="C:cytosol"/>
    <property type="evidence" value="ECO:0007669"/>
    <property type="project" value="TreeGrafter"/>
</dbReference>
<reference evidence="5 6" key="1">
    <citation type="submission" date="2020-08" db="EMBL/GenBank/DDBJ databases">
        <title>Plant Genome Project.</title>
        <authorList>
            <person name="Zhang R.-G."/>
        </authorList>
    </citation>
    <scope>NUCLEOTIDE SEQUENCE [LARGE SCALE GENOMIC DNA]</scope>
    <source>
        <tissue evidence="5">Rhizome</tissue>
    </source>
</reference>
<feature type="coiled-coil region" evidence="3">
    <location>
        <begin position="244"/>
        <end position="328"/>
    </location>
</feature>
<evidence type="ECO:0000313" key="5">
    <source>
        <dbReference type="EMBL" id="KAG6500406.1"/>
    </source>
</evidence>
<feature type="coiled-coil region" evidence="3">
    <location>
        <begin position="533"/>
        <end position="602"/>
    </location>
</feature>
<feature type="region of interest" description="Disordered" evidence="4">
    <location>
        <begin position="1"/>
        <end position="67"/>
    </location>
</feature>